<dbReference type="AlphaFoldDB" id="A0A8H3CG81"/>
<feature type="transmembrane region" description="Helical" evidence="7">
    <location>
        <begin position="131"/>
        <end position="149"/>
    </location>
</feature>
<dbReference type="PANTHER" id="PTHR43791:SF6">
    <property type="entry name" value="TRANSPORTER, PUTATIVE (AFU_ORTHOLOGUE AFUA_1G16690)-RELATED"/>
    <property type="match status" value="1"/>
</dbReference>
<evidence type="ECO:0000256" key="4">
    <source>
        <dbReference type="ARBA" id="ARBA00022989"/>
    </source>
</evidence>
<dbReference type="FunFam" id="1.20.1250.20:FF:000057">
    <property type="entry name" value="MFS general substrate transporter"/>
    <property type="match status" value="1"/>
</dbReference>
<dbReference type="FunFam" id="1.20.1250.20:FF:000013">
    <property type="entry name" value="MFS general substrate transporter"/>
    <property type="match status" value="1"/>
</dbReference>
<proteinExistence type="predicted"/>
<dbReference type="SUPFAM" id="SSF103473">
    <property type="entry name" value="MFS general substrate transporter"/>
    <property type="match status" value="1"/>
</dbReference>
<evidence type="ECO:0000256" key="3">
    <source>
        <dbReference type="ARBA" id="ARBA00022692"/>
    </source>
</evidence>
<gene>
    <name evidence="9" type="ORF">RDB_LOCUS74782</name>
</gene>
<feature type="compositionally biased region" description="Low complexity" evidence="6">
    <location>
        <begin position="8"/>
        <end position="31"/>
    </location>
</feature>
<comment type="subcellular location">
    <subcellularLocation>
        <location evidence="1">Membrane</location>
        <topology evidence="1">Multi-pass membrane protein</topology>
    </subcellularLocation>
</comment>
<feature type="transmembrane region" description="Helical" evidence="7">
    <location>
        <begin position="255"/>
        <end position="277"/>
    </location>
</feature>
<dbReference type="GO" id="GO:0022857">
    <property type="term" value="F:transmembrane transporter activity"/>
    <property type="evidence" value="ECO:0007669"/>
    <property type="project" value="InterPro"/>
</dbReference>
<feature type="transmembrane region" description="Helical" evidence="7">
    <location>
        <begin position="191"/>
        <end position="209"/>
    </location>
</feature>
<evidence type="ECO:0000256" key="2">
    <source>
        <dbReference type="ARBA" id="ARBA00022448"/>
    </source>
</evidence>
<feature type="transmembrane region" description="Helical" evidence="7">
    <location>
        <begin position="161"/>
        <end position="179"/>
    </location>
</feature>
<feature type="transmembrane region" description="Helical" evidence="7">
    <location>
        <begin position="419"/>
        <end position="439"/>
    </location>
</feature>
<feature type="transmembrane region" description="Helical" evidence="7">
    <location>
        <begin position="221"/>
        <end position="243"/>
    </location>
</feature>
<dbReference type="InterPro" id="IPR020846">
    <property type="entry name" value="MFS_dom"/>
</dbReference>
<organism evidence="9 10">
    <name type="scientific">Rhizoctonia solani</name>
    <dbReference type="NCBI Taxonomy" id="456999"/>
    <lineage>
        <taxon>Eukaryota</taxon>
        <taxon>Fungi</taxon>
        <taxon>Dikarya</taxon>
        <taxon>Basidiomycota</taxon>
        <taxon>Agaricomycotina</taxon>
        <taxon>Agaricomycetes</taxon>
        <taxon>Cantharellales</taxon>
        <taxon>Ceratobasidiaceae</taxon>
        <taxon>Rhizoctonia</taxon>
    </lineage>
</organism>
<evidence type="ECO:0000256" key="6">
    <source>
        <dbReference type="SAM" id="MobiDB-lite"/>
    </source>
</evidence>
<feature type="transmembrane region" description="Helical" evidence="7">
    <location>
        <begin position="392"/>
        <end position="413"/>
    </location>
</feature>
<reference evidence="9" key="1">
    <citation type="submission" date="2021-01" db="EMBL/GenBank/DDBJ databases">
        <authorList>
            <person name="Kaushik A."/>
        </authorList>
    </citation>
    <scope>NUCLEOTIDE SEQUENCE</scope>
    <source>
        <strain evidence="9">Type strain: AG8-Rh-89/</strain>
    </source>
</reference>
<evidence type="ECO:0000313" key="9">
    <source>
        <dbReference type="EMBL" id="CAE6480914.1"/>
    </source>
</evidence>
<dbReference type="Proteomes" id="UP000663850">
    <property type="component" value="Unassembled WGS sequence"/>
</dbReference>
<feature type="region of interest" description="Disordered" evidence="6">
    <location>
        <begin position="1"/>
        <end position="47"/>
    </location>
</feature>
<dbReference type="InterPro" id="IPR011701">
    <property type="entry name" value="MFS"/>
</dbReference>
<name>A0A8H3CG81_9AGAM</name>
<sequence>MECSSAKSLLAPGSRAASPSSSSPHSPSGRLEISTSTPAMTNDFKPGAEPTYVEDNDVTKFASNDPLRNVDAEFGGTEERKRMEKKLLRKLDARMSIMVVIYILNYIDRNNAAAARLRGFEEDLGLKGKEFATLLSILYVGYILMQVPSNMFLNYIGKPSLYLPACMLVWGAISCITGITHNFVGALLTRFFLGFVEAAFFPGALFLLSKWYKREELGLRTAILYCGNLSSNAFGGLIAAGILDGMEGKLGHSAWRWLFFIEGAITMGVAVLAIFILPDFPSTTRWLSPMERRLAEVRMAEDAGGEADHDTKEEGAFYGLILAVKDWKVWWLALALTAQVVGLSFNAFFPTLTATLGYNRTISLLLCAPPWAFATIVAFINARHADKTGERFWHIAVPLIVGIIGFIIALSTMHIAARYIALFLMAQSYAGFIVFYSWCSNSLPRPPSKRAVALALINAFSQFGNIGGSQHLITLNHRLDNGEEVEGMQERRDAMEEAAELEGVTVEEIRQRRKGFRFAY</sequence>
<keyword evidence="4 7" id="KW-1133">Transmembrane helix</keyword>
<evidence type="ECO:0000313" key="10">
    <source>
        <dbReference type="Proteomes" id="UP000663850"/>
    </source>
</evidence>
<protein>
    <recommendedName>
        <fullName evidence="8">Major facilitator superfamily (MFS) profile domain-containing protein</fullName>
    </recommendedName>
</protein>
<dbReference type="Gene3D" id="1.20.1250.20">
    <property type="entry name" value="MFS general substrate transporter like domains"/>
    <property type="match status" value="2"/>
</dbReference>
<evidence type="ECO:0000259" key="8">
    <source>
        <dbReference type="PROSITE" id="PS50850"/>
    </source>
</evidence>
<evidence type="ECO:0000256" key="5">
    <source>
        <dbReference type="ARBA" id="ARBA00023136"/>
    </source>
</evidence>
<dbReference type="Pfam" id="PF07690">
    <property type="entry name" value="MFS_1"/>
    <property type="match status" value="1"/>
</dbReference>
<comment type="caution">
    <text evidence="9">The sequence shown here is derived from an EMBL/GenBank/DDBJ whole genome shotgun (WGS) entry which is preliminary data.</text>
</comment>
<dbReference type="InterPro" id="IPR036259">
    <property type="entry name" value="MFS_trans_sf"/>
</dbReference>
<evidence type="ECO:0000256" key="7">
    <source>
        <dbReference type="SAM" id="Phobius"/>
    </source>
</evidence>
<keyword evidence="3 7" id="KW-0812">Transmembrane</keyword>
<dbReference type="PROSITE" id="PS50850">
    <property type="entry name" value="MFS"/>
    <property type="match status" value="1"/>
</dbReference>
<dbReference type="EMBL" id="CAJMWZ010003914">
    <property type="protein sequence ID" value="CAE6480914.1"/>
    <property type="molecule type" value="Genomic_DNA"/>
</dbReference>
<feature type="domain" description="Major facilitator superfamily (MFS) profile" evidence="8">
    <location>
        <begin position="94"/>
        <end position="520"/>
    </location>
</feature>
<feature type="transmembrane region" description="Helical" evidence="7">
    <location>
        <begin position="329"/>
        <end position="349"/>
    </location>
</feature>
<dbReference type="PANTHER" id="PTHR43791">
    <property type="entry name" value="PERMEASE-RELATED"/>
    <property type="match status" value="1"/>
</dbReference>
<keyword evidence="5 7" id="KW-0472">Membrane</keyword>
<feature type="transmembrane region" description="Helical" evidence="7">
    <location>
        <begin position="361"/>
        <end position="380"/>
    </location>
</feature>
<evidence type="ECO:0000256" key="1">
    <source>
        <dbReference type="ARBA" id="ARBA00004141"/>
    </source>
</evidence>
<dbReference type="GO" id="GO:0016020">
    <property type="term" value="C:membrane"/>
    <property type="evidence" value="ECO:0007669"/>
    <property type="project" value="UniProtKB-SubCell"/>
</dbReference>
<accession>A0A8H3CG81</accession>
<keyword evidence="2" id="KW-0813">Transport</keyword>